<dbReference type="InterPro" id="IPR014001">
    <property type="entry name" value="Helicase_ATP-bd"/>
</dbReference>
<keyword evidence="3" id="KW-0539">Nucleus</keyword>
<dbReference type="eggNOG" id="KOG0384">
    <property type="taxonomic scope" value="Eukaryota"/>
</dbReference>
<feature type="non-terminal residue" evidence="6">
    <location>
        <position position="495"/>
    </location>
</feature>
<dbReference type="GO" id="GO:0042393">
    <property type="term" value="F:histone binding"/>
    <property type="evidence" value="ECO:0007669"/>
    <property type="project" value="TreeGrafter"/>
</dbReference>
<evidence type="ECO:0000256" key="2">
    <source>
        <dbReference type="ARBA" id="ARBA00022801"/>
    </source>
</evidence>
<evidence type="ECO:0000313" key="7">
    <source>
        <dbReference type="Proteomes" id="UP000000759"/>
    </source>
</evidence>
<dbReference type="SMART" id="SM00487">
    <property type="entry name" value="DEXDc"/>
    <property type="match status" value="1"/>
</dbReference>
<name>B7G1F5_PHATC</name>
<organism evidence="6 7">
    <name type="scientific">Phaeodactylum tricornutum (strain CCAP 1055/1)</name>
    <dbReference type="NCBI Taxonomy" id="556484"/>
    <lineage>
        <taxon>Eukaryota</taxon>
        <taxon>Sar</taxon>
        <taxon>Stramenopiles</taxon>
        <taxon>Ochrophyta</taxon>
        <taxon>Bacillariophyta</taxon>
        <taxon>Bacillariophyceae</taxon>
        <taxon>Bacillariophycidae</taxon>
        <taxon>Naviculales</taxon>
        <taxon>Phaeodactylaceae</taxon>
        <taxon>Phaeodactylum</taxon>
    </lineage>
</organism>
<evidence type="ECO:0000259" key="4">
    <source>
        <dbReference type="PROSITE" id="PS51192"/>
    </source>
</evidence>
<dbReference type="GO" id="GO:0140658">
    <property type="term" value="F:ATP-dependent chromatin remodeler activity"/>
    <property type="evidence" value="ECO:0007669"/>
    <property type="project" value="TreeGrafter"/>
</dbReference>
<dbReference type="PROSITE" id="PS51192">
    <property type="entry name" value="HELICASE_ATP_BIND_1"/>
    <property type="match status" value="1"/>
</dbReference>
<dbReference type="GO" id="GO:0003677">
    <property type="term" value="F:DNA binding"/>
    <property type="evidence" value="ECO:0007669"/>
    <property type="project" value="TreeGrafter"/>
</dbReference>
<reference evidence="7" key="2">
    <citation type="submission" date="2008-08" db="EMBL/GenBank/DDBJ databases">
        <authorList>
            <consortium name="Diatom Consortium"/>
            <person name="Grigoriev I."/>
            <person name="Grimwood J."/>
            <person name="Kuo A."/>
            <person name="Otillar R.P."/>
            <person name="Salamov A."/>
            <person name="Detter J.C."/>
            <person name="Lindquist E."/>
            <person name="Shapiro H."/>
            <person name="Lucas S."/>
            <person name="Glavina del Rio T."/>
            <person name="Pitluck S."/>
            <person name="Rokhsar D."/>
            <person name="Bowler C."/>
        </authorList>
    </citation>
    <scope>GENOME REANNOTATION</scope>
    <source>
        <strain evidence="7">CCAP 1055/1</strain>
    </source>
</reference>
<dbReference type="InParanoid" id="B7G1F5"/>
<dbReference type="FunCoup" id="B7G1F5">
    <property type="interactions" value="98"/>
</dbReference>
<dbReference type="OrthoDB" id="5857104at2759"/>
<feature type="non-terminal residue" evidence="6">
    <location>
        <position position="1"/>
    </location>
</feature>
<gene>
    <name evidence="6" type="ORF">PHATRDRAFT_13093</name>
</gene>
<evidence type="ECO:0000313" key="6">
    <source>
        <dbReference type="EMBL" id="EEC47499.1"/>
    </source>
</evidence>
<keyword evidence="2" id="KW-0378">Hydrolase</keyword>
<protein>
    <submittedName>
        <fullName evidence="6">Uncharacterized protein</fullName>
    </submittedName>
</protein>
<dbReference type="PANTHER" id="PTHR45623">
    <property type="entry name" value="CHROMODOMAIN-HELICASE-DNA-BINDING PROTEIN 3-RELATED-RELATED"/>
    <property type="match status" value="1"/>
</dbReference>
<dbReference type="GO" id="GO:0016887">
    <property type="term" value="F:ATP hydrolysis activity"/>
    <property type="evidence" value="ECO:0007669"/>
    <property type="project" value="TreeGrafter"/>
</dbReference>
<dbReference type="PANTHER" id="PTHR45623:SF11">
    <property type="entry name" value="KISMET, ISOFORM C"/>
    <property type="match status" value="1"/>
</dbReference>
<dbReference type="GO" id="GO:0005634">
    <property type="term" value="C:nucleus"/>
    <property type="evidence" value="ECO:0007669"/>
    <property type="project" value="UniProtKB-SubCell"/>
</dbReference>
<dbReference type="Proteomes" id="UP000000759">
    <property type="component" value="Chromosome 10"/>
</dbReference>
<dbReference type="Gene3D" id="3.40.50.300">
    <property type="entry name" value="P-loop containing nucleotide triphosphate hydrolases"/>
    <property type="match status" value="1"/>
</dbReference>
<proteinExistence type="predicted"/>
<dbReference type="InterPro" id="IPR001650">
    <property type="entry name" value="Helicase_C-like"/>
</dbReference>
<dbReference type="GO" id="GO:0000785">
    <property type="term" value="C:chromatin"/>
    <property type="evidence" value="ECO:0007669"/>
    <property type="project" value="TreeGrafter"/>
</dbReference>
<dbReference type="KEGG" id="pti:PHATRDRAFT_13093"/>
<evidence type="ECO:0000256" key="1">
    <source>
        <dbReference type="ARBA" id="ARBA00004123"/>
    </source>
</evidence>
<evidence type="ECO:0000256" key="3">
    <source>
        <dbReference type="ARBA" id="ARBA00023242"/>
    </source>
</evidence>
<dbReference type="SUPFAM" id="SSF52540">
    <property type="entry name" value="P-loop containing nucleoside triphosphate hydrolases"/>
    <property type="match status" value="2"/>
</dbReference>
<evidence type="ECO:0000259" key="5">
    <source>
        <dbReference type="PROSITE" id="PS51194"/>
    </source>
</evidence>
<accession>B7G1F5</accession>
<comment type="subcellular location">
    <subcellularLocation>
        <location evidence="1">Nucleus</location>
    </subcellularLocation>
</comment>
<dbReference type="SMART" id="SM00490">
    <property type="entry name" value="HELICc"/>
    <property type="match status" value="1"/>
</dbReference>
<dbReference type="EMBL" id="CM000613">
    <property type="protein sequence ID" value="EEC47499.1"/>
    <property type="molecule type" value="Genomic_DNA"/>
</dbReference>
<feature type="domain" description="Helicase C-terminal" evidence="5">
    <location>
        <begin position="346"/>
        <end position="495"/>
    </location>
</feature>
<dbReference type="Gene3D" id="3.40.50.10810">
    <property type="entry name" value="Tandem AAA-ATPase domain"/>
    <property type="match status" value="1"/>
</dbReference>
<dbReference type="InterPro" id="IPR038718">
    <property type="entry name" value="SNF2-like_sf"/>
</dbReference>
<dbReference type="InterPro" id="IPR000330">
    <property type="entry name" value="SNF2_N"/>
</dbReference>
<dbReference type="PROSITE" id="PS51194">
    <property type="entry name" value="HELICASE_CTER"/>
    <property type="match status" value="1"/>
</dbReference>
<dbReference type="Pfam" id="PF00271">
    <property type="entry name" value="Helicase_C"/>
    <property type="match status" value="1"/>
</dbReference>
<dbReference type="Pfam" id="PF00176">
    <property type="entry name" value="SNF2-rel_dom"/>
    <property type="match status" value="1"/>
</dbReference>
<sequence>SESQQEKAVEKFQRELQDNVYKNGGQVRDYQAEGISWMLSNYVNQRSSILADEMGLGKTLQTVGTVNIMATRLNGNGVFLVIAPLSTLSHWEREFKRWTDLNTIVYHGSGDDRRLIRELEFAYEDDRPKNTVVVITTPEMIVADDFVELTAVDWDAVIVDEAHRLKNHNSKLAINLRDNRFKFDHIILLTGTPIQNDVQEFWTLLNFIDPNGFDDVDKFMTKYGDMKSKERVDELHEEIRPFILRRLKEDVEKSVPPKEETLIEVELTLSQKQYYRALYEKNVKFLHKNNKKALDGPSLNNLAMQLRKCCNHVFLLKGVEEEFRNKGSLTLSEADFLVQGSGKLILLDKLLPRLKSEGHRVLVFSQFKIMLDILEDYFSMREMKFERIDGSITGKRRQQAIDRFQAPEIDGRKPPFIMMLSTRAGGVGINLTAADTCIIFDSDWNPQNDLQAQARCHRIGQTKEVKVYRLLTRKTYEMQMFHMSSMKMGLDQAVL</sequence>
<dbReference type="CDD" id="cd18793">
    <property type="entry name" value="SF2_C_SNF"/>
    <property type="match status" value="1"/>
</dbReference>
<dbReference type="GO" id="GO:0005524">
    <property type="term" value="F:ATP binding"/>
    <property type="evidence" value="ECO:0007669"/>
    <property type="project" value="InterPro"/>
</dbReference>
<dbReference type="STRING" id="556484.B7G1F5"/>
<keyword evidence="7" id="KW-1185">Reference proteome</keyword>
<feature type="domain" description="Helicase ATP-binding" evidence="4">
    <location>
        <begin position="39"/>
        <end position="211"/>
    </location>
</feature>
<dbReference type="GO" id="GO:0003682">
    <property type="term" value="F:chromatin binding"/>
    <property type="evidence" value="ECO:0007669"/>
    <property type="project" value="TreeGrafter"/>
</dbReference>
<dbReference type="AlphaFoldDB" id="B7G1F5"/>
<dbReference type="InterPro" id="IPR049730">
    <property type="entry name" value="SNF2/RAD54-like_C"/>
</dbReference>
<dbReference type="RefSeq" id="XP_002180847.1">
    <property type="nucleotide sequence ID" value="XM_002180811.1"/>
</dbReference>
<dbReference type="PaxDb" id="2850-Phatr13093"/>
<reference evidence="6 7" key="1">
    <citation type="journal article" date="2008" name="Nature">
        <title>The Phaeodactylum genome reveals the evolutionary history of diatom genomes.</title>
        <authorList>
            <person name="Bowler C."/>
            <person name="Allen A.E."/>
            <person name="Badger J.H."/>
            <person name="Grimwood J."/>
            <person name="Jabbari K."/>
            <person name="Kuo A."/>
            <person name="Maheswari U."/>
            <person name="Martens C."/>
            <person name="Maumus F."/>
            <person name="Otillar R.P."/>
            <person name="Rayko E."/>
            <person name="Salamov A."/>
            <person name="Vandepoele K."/>
            <person name="Beszteri B."/>
            <person name="Gruber A."/>
            <person name="Heijde M."/>
            <person name="Katinka M."/>
            <person name="Mock T."/>
            <person name="Valentin K."/>
            <person name="Verret F."/>
            <person name="Berges J.A."/>
            <person name="Brownlee C."/>
            <person name="Cadoret J.P."/>
            <person name="Chiovitti A."/>
            <person name="Choi C.J."/>
            <person name="Coesel S."/>
            <person name="De Martino A."/>
            <person name="Detter J.C."/>
            <person name="Durkin C."/>
            <person name="Falciatore A."/>
            <person name="Fournet J."/>
            <person name="Haruta M."/>
            <person name="Huysman M.J."/>
            <person name="Jenkins B.D."/>
            <person name="Jiroutova K."/>
            <person name="Jorgensen R.E."/>
            <person name="Joubert Y."/>
            <person name="Kaplan A."/>
            <person name="Kroger N."/>
            <person name="Kroth P.G."/>
            <person name="La Roche J."/>
            <person name="Lindquist E."/>
            <person name="Lommer M."/>
            <person name="Martin-Jezequel V."/>
            <person name="Lopez P.J."/>
            <person name="Lucas S."/>
            <person name="Mangogna M."/>
            <person name="McGinnis K."/>
            <person name="Medlin L.K."/>
            <person name="Montsant A."/>
            <person name="Oudot-Le Secq M.P."/>
            <person name="Napoli C."/>
            <person name="Obornik M."/>
            <person name="Parker M.S."/>
            <person name="Petit J.L."/>
            <person name="Porcel B.M."/>
            <person name="Poulsen N."/>
            <person name="Robison M."/>
            <person name="Rychlewski L."/>
            <person name="Rynearson T.A."/>
            <person name="Schmutz J."/>
            <person name="Shapiro H."/>
            <person name="Siaut M."/>
            <person name="Stanley M."/>
            <person name="Sussman M.R."/>
            <person name="Taylor A.R."/>
            <person name="Vardi A."/>
            <person name="von Dassow P."/>
            <person name="Vyverman W."/>
            <person name="Willis A."/>
            <person name="Wyrwicz L.S."/>
            <person name="Rokhsar D.S."/>
            <person name="Weissenbach J."/>
            <person name="Armbrust E.V."/>
            <person name="Green B.R."/>
            <person name="Van de Peer Y."/>
            <person name="Grigoriev I.V."/>
        </authorList>
    </citation>
    <scope>NUCLEOTIDE SEQUENCE [LARGE SCALE GENOMIC DNA]</scope>
    <source>
        <strain evidence="6 7">CCAP 1055/1</strain>
    </source>
</reference>
<dbReference type="GeneID" id="7201582"/>
<dbReference type="InterPro" id="IPR027417">
    <property type="entry name" value="P-loop_NTPase"/>
</dbReference>